<dbReference type="Gene3D" id="3.30.540.10">
    <property type="entry name" value="Fructose-1,6-Bisphosphatase, subunit A, domain 1"/>
    <property type="match status" value="1"/>
</dbReference>
<dbReference type="PRINTS" id="PR00377">
    <property type="entry name" value="IMPHPHTASES"/>
</dbReference>
<name>A0AAP8MCZ9_9GAMM</name>
<comment type="caution">
    <text evidence="3">The sequence shown here is derived from an EMBL/GenBank/DDBJ whole genome shotgun (WGS) entry which is preliminary data.</text>
</comment>
<dbReference type="GO" id="GO:0006020">
    <property type="term" value="P:inositol metabolic process"/>
    <property type="evidence" value="ECO:0007669"/>
    <property type="project" value="TreeGrafter"/>
</dbReference>
<keyword evidence="4" id="KW-1185">Reference proteome</keyword>
<reference evidence="3 4" key="1">
    <citation type="submission" date="2018-01" db="EMBL/GenBank/DDBJ databases">
        <title>The draft genome sequence of Halioglobus japonicus S1-36.</title>
        <authorList>
            <person name="Du Z.-J."/>
            <person name="Shi M.-J."/>
        </authorList>
    </citation>
    <scope>NUCLEOTIDE SEQUENCE [LARGE SCALE GENOMIC DNA]</scope>
    <source>
        <strain evidence="3 4">S1-36</strain>
    </source>
</reference>
<keyword evidence="2" id="KW-0460">Magnesium</keyword>
<evidence type="ECO:0000256" key="1">
    <source>
        <dbReference type="ARBA" id="ARBA00009759"/>
    </source>
</evidence>
<evidence type="ECO:0000256" key="2">
    <source>
        <dbReference type="PIRSR" id="PIRSR600760-2"/>
    </source>
</evidence>
<dbReference type="PANTHER" id="PTHR20854">
    <property type="entry name" value="INOSITOL MONOPHOSPHATASE"/>
    <property type="match status" value="1"/>
</dbReference>
<dbReference type="PANTHER" id="PTHR20854:SF4">
    <property type="entry name" value="INOSITOL-1-MONOPHOSPHATASE-RELATED"/>
    <property type="match status" value="1"/>
</dbReference>
<comment type="cofactor">
    <cofactor evidence="2">
        <name>Mg(2+)</name>
        <dbReference type="ChEBI" id="CHEBI:18420"/>
    </cofactor>
</comment>
<evidence type="ECO:0000313" key="3">
    <source>
        <dbReference type="EMBL" id="PLW85540.1"/>
    </source>
</evidence>
<dbReference type="GO" id="GO:0008934">
    <property type="term" value="F:inositol monophosphate 1-phosphatase activity"/>
    <property type="evidence" value="ECO:0007669"/>
    <property type="project" value="TreeGrafter"/>
</dbReference>
<proteinExistence type="inferred from homology"/>
<dbReference type="AlphaFoldDB" id="A0AAP8MCZ9"/>
<dbReference type="GO" id="GO:0046872">
    <property type="term" value="F:metal ion binding"/>
    <property type="evidence" value="ECO:0007669"/>
    <property type="project" value="UniProtKB-KW"/>
</dbReference>
<dbReference type="GO" id="GO:0007165">
    <property type="term" value="P:signal transduction"/>
    <property type="evidence" value="ECO:0007669"/>
    <property type="project" value="TreeGrafter"/>
</dbReference>
<dbReference type="Pfam" id="PF00459">
    <property type="entry name" value="Inositol_P"/>
    <property type="match status" value="1"/>
</dbReference>
<dbReference type="Proteomes" id="UP000235162">
    <property type="component" value="Unassembled WGS sequence"/>
</dbReference>
<feature type="binding site" evidence="2">
    <location>
        <position position="104"/>
    </location>
    <ligand>
        <name>Mg(2+)</name>
        <dbReference type="ChEBI" id="CHEBI:18420"/>
        <label>1</label>
        <note>catalytic</note>
    </ligand>
</feature>
<sequence length="280" mass="30784">MVSEHPDTGFRAAMNIDHSRISDIIRQAAHEQVLPLWQNLQQDQIEEKQRGDYVTVADKASEAFLTPALETVLPGSLVIGEEAAHDDPTLMQRLTSEQPVWVIDPVDGTANFAAGETPFAVMVCIVQQGQTLAGWIYDPVEETLLQAERGAGAFLDDERLSFAEPSGVAGDIHGALSTKYLPEEMRPYAMRGAGHLGNTRASGCAAYDYRAMARGDYSFSFYYRTMIWDHAPGALVVEEMGGVVARYDESPYQPASDATGLICASDPDTWQTVRRLLVER</sequence>
<gene>
    <name evidence="3" type="ORF">C0029_13045</name>
</gene>
<keyword evidence="2" id="KW-0479">Metal-binding</keyword>
<dbReference type="SUPFAM" id="SSF56655">
    <property type="entry name" value="Carbohydrate phosphatase"/>
    <property type="match status" value="1"/>
</dbReference>
<feature type="binding site" evidence="2">
    <location>
        <position position="229"/>
    </location>
    <ligand>
        <name>Mg(2+)</name>
        <dbReference type="ChEBI" id="CHEBI:18420"/>
        <label>1</label>
        <note>catalytic</note>
    </ligand>
</feature>
<comment type="similarity">
    <text evidence="1">Belongs to the inositol monophosphatase superfamily.</text>
</comment>
<feature type="binding site" evidence="2">
    <location>
        <position position="81"/>
    </location>
    <ligand>
        <name>Mg(2+)</name>
        <dbReference type="ChEBI" id="CHEBI:18420"/>
        <label>1</label>
        <note>catalytic</note>
    </ligand>
</feature>
<evidence type="ECO:0000313" key="4">
    <source>
        <dbReference type="Proteomes" id="UP000235162"/>
    </source>
</evidence>
<organism evidence="3 4">
    <name type="scientific">Halioglobus japonicus</name>
    <dbReference type="NCBI Taxonomy" id="930805"/>
    <lineage>
        <taxon>Bacteria</taxon>
        <taxon>Pseudomonadati</taxon>
        <taxon>Pseudomonadota</taxon>
        <taxon>Gammaproteobacteria</taxon>
        <taxon>Cellvibrionales</taxon>
        <taxon>Halieaceae</taxon>
        <taxon>Halioglobus</taxon>
    </lineage>
</organism>
<protein>
    <submittedName>
        <fullName evidence="3">Inositol-1-monophosphatase</fullName>
    </submittedName>
</protein>
<dbReference type="Gene3D" id="3.40.190.80">
    <property type="match status" value="1"/>
</dbReference>
<dbReference type="InterPro" id="IPR000760">
    <property type="entry name" value="Inositol_monophosphatase-like"/>
</dbReference>
<feature type="binding site" evidence="2">
    <location>
        <position position="107"/>
    </location>
    <ligand>
        <name>Mg(2+)</name>
        <dbReference type="ChEBI" id="CHEBI:18420"/>
        <label>1</label>
        <note>catalytic</note>
    </ligand>
</feature>
<dbReference type="EMBL" id="PKUR01000003">
    <property type="protein sequence ID" value="PLW85540.1"/>
    <property type="molecule type" value="Genomic_DNA"/>
</dbReference>
<accession>A0AAP8MCZ9</accession>